<evidence type="ECO:0000256" key="2">
    <source>
        <dbReference type="ARBA" id="ARBA00023015"/>
    </source>
</evidence>
<gene>
    <name evidence="8" type="ORF">R7226_23030</name>
</gene>
<dbReference type="Proteomes" id="UP001284601">
    <property type="component" value="Unassembled WGS sequence"/>
</dbReference>
<evidence type="ECO:0000259" key="7">
    <source>
        <dbReference type="SMART" id="SM01043"/>
    </source>
</evidence>
<comment type="caution">
    <text evidence="8">The sequence shown here is derived from an EMBL/GenBank/DDBJ whole genome shotgun (WGS) entry which is preliminary data.</text>
</comment>
<dbReference type="Gene3D" id="1.25.40.10">
    <property type="entry name" value="Tetratricopeptide repeat domain"/>
    <property type="match status" value="1"/>
</dbReference>
<evidence type="ECO:0000313" key="9">
    <source>
        <dbReference type="Proteomes" id="UP001284601"/>
    </source>
</evidence>
<evidence type="ECO:0000256" key="5">
    <source>
        <dbReference type="SAM" id="MobiDB-lite"/>
    </source>
</evidence>
<dbReference type="InterPro" id="IPR027417">
    <property type="entry name" value="P-loop_NTPase"/>
</dbReference>
<dbReference type="Pfam" id="PF13191">
    <property type="entry name" value="AAA_16"/>
    <property type="match status" value="1"/>
</dbReference>
<accession>A0ABU4HVJ5</accession>
<keyword evidence="2" id="KW-0805">Transcription regulation</keyword>
<dbReference type="PANTHER" id="PTHR35807">
    <property type="entry name" value="TRANSCRIPTIONAL REGULATOR REDD-RELATED"/>
    <property type="match status" value="1"/>
</dbReference>
<dbReference type="EMBL" id="JAWSTH010000080">
    <property type="protein sequence ID" value="MDW5597240.1"/>
    <property type="molecule type" value="Genomic_DNA"/>
</dbReference>
<feature type="domain" description="Bacterial transcriptional activator" evidence="7">
    <location>
        <begin position="97"/>
        <end position="243"/>
    </location>
</feature>
<feature type="non-terminal residue" evidence="8">
    <location>
        <position position="673"/>
    </location>
</feature>
<feature type="domain" description="OmpR/PhoB-type" evidence="6">
    <location>
        <begin position="15"/>
        <end position="89"/>
    </location>
</feature>
<feature type="compositionally biased region" description="Gly residues" evidence="5">
    <location>
        <begin position="253"/>
        <end position="269"/>
    </location>
</feature>
<dbReference type="InterPro" id="IPR016032">
    <property type="entry name" value="Sig_transdc_resp-reg_C-effctor"/>
</dbReference>
<feature type="region of interest" description="Disordered" evidence="5">
    <location>
        <begin position="246"/>
        <end position="269"/>
    </location>
</feature>
<dbReference type="InterPro" id="IPR001867">
    <property type="entry name" value="OmpR/PhoB-type_DNA-bd"/>
</dbReference>
<dbReference type="SUPFAM" id="SSF46894">
    <property type="entry name" value="C-terminal effector domain of the bipartite response regulators"/>
    <property type="match status" value="1"/>
</dbReference>
<dbReference type="SMART" id="SM00862">
    <property type="entry name" value="Trans_reg_C"/>
    <property type="match status" value="1"/>
</dbReference>
<dbReference type="InterPro" id="IPR036388">
    <property type="entry name" value="WH-like_DNA-bd_sf"/>
</dbReference>
<dbReference type="SMART" id="SM01043">
    <property type="entry name" value="BTAD"/>
    <property type="match status" value="1"/>
</dbReference>
<evidence type="ECO:0000256" key="1">
    <source>
        <dbReference type="ARBA" id="ARBA00005820"/>
    </source>
</evidence>
<dbReference type="InterPro" id="IPR005158">
    <property type="entry name" value="BTAD"/>
</dbReference>
<dbReference type="RefSeq" id="WP_318599704.1">
    <property type="nucleotide sequence ID" value="NZ_JAWSTH010000080.1"/>
</dbReference>
<reference evidence="9" key="1">
    <citation type="submission" date="2023-07" db="EMBL/GenBank/DDBJ databases">
        <title>Conexibacter stalactiti sp. nov., isolated from stalactites in a lava cave and emended description of the genus Conexibacter.</title>
        <authorList>
            <person name="Lee S.D."/>
        </authorList>
    </citation>
    <scope>NUCLEOTIDE SEQUENCE [LARGE SCALE GENOMIC DNA]</scope>
    <source>
        <strain evidence="9">KCTC 39840</strain>
    </source>
</reference>
<proteinExistence type="inferred from homology"/>
<dbReference type="Gene3D" id="3.40.50.300">
    <property type="entry name" value="P-loop containing nucleotide triphosphate hydrolases"/>
    <property type="match status" value="1"/>
</dbReference>
<dbReference type="Gene3D" id="1.10.10.10">
    <property type="entry name" value="Winged helix-like DNA-binding domain superfamily/Winged helix DNA-binding domain"/>
    <property type="match status" value="1"/>
</dbReference>
<comment type="similarity">
    <text evidence="1">Belongs to the AfsR/DnrI/RedD regulatory family.</text>
</comment>
<sequence>MRVTLCGAFTLEPRDSAAALPGGQARQVLTYLAARPGRLIRRDVLSDVLWPAAGTAPQDPDAVLSSLLSRLRPLIAPASVQSSGGGVALTLPEGSTVDVEEAAGALERARAALAEGRSEIAWEEATVALEIAEAGFLPEQEDDWANGPRELVQTMRVDALEAQANASVALGDGQLVAGEAAARIAVVLAPLRESAHAALMRVLAARGNAAEALRVYEQLRRLLMEELGVAPSRELRTLHERLVAAPDAPDAPAGGGAGAGADSGASAGGATGPDAVEAILARPPLPAVVRALGSGEAIGRRAALRQLHRSVELVRRDGPRAAVVLGEPGMGTSRLACVFARELYDDGAYVLFGRADPGAAGGTTALREAFEPLVGGDWDEAAWVAAGVAEDGGDGPWGQVLSEACQRVIEVGRRQLVVVVIDDAEALDDASARLLRIVLEAPDTHLLLVLTATSRALRGGSATWHVLDRLRQVSRRDDVVLDELDRAQVAAFVADELPAAPGALGAALYDYVGGHPVLVREAIAALRDVPDPLAALKEVVPRTLRASVAQRYGRLGDDARRVVRAVAALDAVAAVGRLALLLELSRERTIDAVAEASEARLLRLERDGRHVAFHTRVERDVIVTALGRAELAREAAGAVTVLGAAGLDAPALGRLALRAVPALGVDDAAGRAL</sequence>
<keyword evidence="9" id="KW-1185">Reference proteome</keyword>
<evidence type="ECO:0000256" key="3">
    <source>
        <dbReference type="ARBA" id="ARBA00023125"/>
    </source>
</evidence>
<dbReference type="PANTHER" id="PTHR35807:SF1">
    <property type="entry name" value="TRANSCRIPTIONAL REGULATOR REDD"/>
    <property type="match status" value="1"/>
</dbReference>
<dbReference type="InterPro" id="IPR011990">
    <property type="entry name" value="TPR-like_helical_dom_sf"/>
</dbReference>
<name>A0ABU4HVJ5_9ACTN</name>
<keyword evidence="4" id="KW-0804">Transcription</keyword>
<organism evidence="8 9">
    <name type="scientific">Conexibacter stalactiti</name>
    <dbReference type="NCBI Taxonomy" id="1940611"/>
    <lineage>
        <taxon>Bacteria</taxon>
        <taxon>Bacillati</taxon>
        <taxon>Actinomycetota</taxon>
        <taxon>Thermoleophilia</taxon>
        <taxon>Solirubrobacterales</taxon>
        <taxon>Conexibacteraceae</taxon>
        <taxon>Conexibacter</taxon>
    </lineage>
</organism>
<protein>
    <submittedName>
        <fullName evidence="8">BTAD domain-containing putative transcriptional regulator</fullName>
    </submittedName>
</protein>
<dbReference type="Pfam" id="PF03704">
    <property type="entry name" value="BTAD"/>
    <property type="match status" value="1"/>
</dbReference>
<dbReference type="SUPFAM" id="SSF52540">
    <property type="entry name" value="P-loop containing nucleoside triphosphate hydrolases"/>
    <property type="match status" value="1"/>
</dbReference>
<keyword evidence="3" id="KW-0238">DNA-binding</keyword>
<evidence type="ECO:0000313" key="8">
    <source>
        <dbReference type="EMBL" id="MDW5597240.1"/>
    </source>
</evidence>
<dbReference type="SUPFAM" id="SSF48452">
    <property type="entry name" value="TPR-like"/>
    <property type="match status" value="1"/>
</dbReference>
<evidence type="ECO:0000259" key="6">
    <source>
        <dbReference type="SMART" id="SM00862"/>
    </source>
</evidence>
<evidence type="ECO:0000256" key="4">
    <source>
        <dbReference type="ARBA" id="ARBA00023163"/>
    </source>
</evidence>
<dbReference type="InterPro" id="IPR051677">
    <property type="entry name" value="AfsR-DnrI-RedD_regulator"/>
</dbReference>
<dbReference type="InterPro" id="IPR041664">
    <property type="entry name" value="AAA_16"/>
</dbReference>